<evidence type="ECO:0000256" key="8">
    <source>
        <dbReference type="ARBA" id="ARBA00047899"/>
    </source>
</evidence>
<dbReference type="Gene3D" id="1.10.510.10">
    <property type="entry name" value="Transferase(Phosphotransferase) domain 1"/>
    <property type="match status" value="1"/>
</dbReference>
<dbReference type="GO" id="GO:0005737">
    <property type="term" value="C:cytoplasm"/>
    <property type="evidence" value="ECO:0007669"/>
    <property type="project" value="TreeGrafter"/>
</dbReference>
<dbReference type="InterPro" id="IPR011009">
    <property type="entry name" value="Kinase-like_dom_sf"/>
</dbReference>
<comment type="similarity">
    <text evidence="1">Belongs to the protein kinase superfamily. CAMK Ser/Thr protein kinase family. NIM1 subfamily.</text>
</comment>
<dbReference type="PROSITE" id="PS50011">
    <property type="entry name" value="PROTEIN_KINASE_DOM"/>
    <property type="match status" value="1"/>
</dbReference>
<reference evidence="14" key="1">
    <citation type="submission" date="2022-10" db="EMBL/GenBank/DDBJ databases">
        <title>Genome assembly of Pristionchus species.</title>
        <authorList>
            <person name="Yoshida K."/>
            <person name="Sommer R.J."/>
        </authorList>
    </citation>
    <scope>NUCLEOTIDE SEQUENCE [LARGE SCALE GENOMIC DNA]</scope>
    <source>
        <strain evidence="14">RS5460</strain>
    </source>
</reference>
<evidence type="ECO:0000256" key="6">
    <source>
        <dbReference type="ARBA" id="ARBA00022777"/>
    </source>
</evidence>
<comment type="catalytic activity">
    <reaction evidence="9">
        <text>L-seryl-[protein] + ATP = O-phospho-L-seryl-[protein] + ADP + H(+)</text>
        <dbReference type="Rhea" id="RHEA:17989"/>
        <dbReference type="Rhea" id="RHEA-COMP:9863"/>
        <dbReference type="Rhea" id="RHEA-COMP:11604"/>
        <dbReference type="ChEBI" id="CHEBI:15378"/>
        <dbReference type="ChEBI" id="CHEBI:29999"/>
        <dbReference type="ChEBI" id="CHEBI:30616"/>
        <dbReference type="ChEBI" id="CHEBI:83421"/>
        <dbReference type="ChEBI" id="CHEBI:456216"/>
        <dbReference type="EC" id="2.7.11.1"/>
    </reaction>
</comment>
<accession>A0AAN5D8H5</accession>
<feature type="non-terminal residue" evidence="13">
    <location>
        <position position="474"/>
    </location>
</feature>
<evidence type="ECO:0000313" key="13">
    <source>
        <dbReference type="EMBL" id="GMR58448.1"/>
    </source>
</evidence>
<evidence type="ECO:0000256" key="3">
    <source>
        <dbReference type="ARBA" id="ARBA00022527"/>
    </source>
</evidence>
<dbReference type="InterPro" id="IPR000719">
    <property type="entry name" value="Prot_kinase_dom"/>
</dbReference>
<organism evidence="13 14">
    <name type="scientific">Pristionchus mayeri</name>
    <dbReference type="NCBI Taxonomy" id="1317129"/>
    <lineage>
        <taxon>Eukaryota</taxon>
        <taxon>Metazoa</taxon>
        <taxon>Ecdysozoa</taxon>
        <taxon>Nematoda</taxon>
        <taxon>Chromadorea</taxon>
        <taxon>Rhabditida</taxon>
        <taxon>Rhabditina</taxon>
        <taxon>Diplogasteromorpha</taxon>
        <taxon>Diplogasteroidea</taxon>
        <taxon>Neodiplogasteridae</taxon>
        <taxon>Pristionchus</taxon>
    </lineage>
</organism>
<evidence type="ECO:0000256" key="2">
    <source>
        <dbReference type="ARBA" id="ARBA00012513"/>
    </source>
</evidence>
<evidence type="ECO:0000259" key="12">
    <source>
        <dbReference type="PROSITE" id="PS50011"/>
    </source>
</evidence>
<sequence>MENKENVNPVTLEKLAERKLTGERQSFRIIGKLGEGAYGEVMRVTDMKDQNLHLAMKVMNLHQSSISLKECEKERKILKLLSEAGNHPNVIHFLFSHVDGNIMRLFIENADDGDLIDKIEPNNGVESTWIARHYFNQLMEGVKFIHLNGICHRDIKPENLFLTKSDVLKIGDFGMATVFSHRGKEAELTVLCGTMPYISPQVLRRSYRGRQTDIWSCGIVLVTMLSGEQPWKQPDEMDELFSAWVKKTKGWKKTTPWIKMDEQALLLLEWILNEDQNKRPTVEKILFHPWCTERKHAEGPLTKRRKSNIYSPMEHHYSQPFNSITSPSHNYERRKRFSQPTRVDDLLLSERQSHRLIGWDELTDLIRRMTRFCVTTDVDLTSEKVLSICQTHGITVHCKTTTEMVCTQHDVTFIVTIYEISNIIDNDLVMVDFRRSRGDGLEFQRLFHLLKNDFLPIICEKGTSWLDQNGLTRN</sequence>
<evidence type="ECO:0000256" key="10">
    <source>
        <dbReference type="PROSITE-ProRule" id="PRU10141"/>
    </source>
</evidence>
<dbReference type="Pfam" id="PF00069">
    <property type="entry name" value="Pkinase"/>
    <property type="match status" value="1"/>
</dbReference>
<keyword evidence="14" id="KW-1185">Reference proteome</keyword>
<keyword evidence="3 11" id="KW-0723">Serine/threonine-protein kinase</keyword>
<name>A0AAN5D8H5_9BILA</name>
<gene>
    <name evidence="13" type="ORF">PMAYCL1PPCAC_28643</name>
</gene>
<dbReference type="GO" id="GO:0035556">
    <property type="term" value="P:intracellular signal transduction"/>
    <property type="evidence" value="ECO:0007669"/>
    <property type="project" value="TreeGrafter"/>
</dbReference>
<dbReference type="SUPFAM" id="SSF56112">
    <property type="entry name" value="Protein kinase-like (PK-like)"/>
    <property type="match status" value="1"/>
</dbReference>
<dbReference type="GO" id="GO:0005524">
    <property type="term" value="F:ATP binding"/>
    <property type="evidence" value="ECO:0007669"/>
    <property type="project" value="UniProtKB-UniRule"/>
</dbReference>
<feature type="binding site" evidence="10">
    <location>
        <position position="57"/>
    </location>
    <ligand>
        <name>ATP</name>
        <dbReference type="ChEBI" id="CHEBI:30616"/>
    </ligand>
</feature>
<dbReference type="PANTHER" id="PTHR24346">
    <property type="entry name" value="MAP/MICROTUBULE AFFINITY-REGULATING KINASE"/>
    <property type="match status" value="1"/>
</dbReference>
<evidence type="ECO:0000256" key="7">
    <source>
        <dbReference type="ARBA" id="ARBA00022840"/>
    </source>
</evidence>
<dbReference type="GO" id="GO:0004674">
    <property type="term" value="F:protein serine/threonine kinase activity"/>
    <property type="evidence" value="ECO:0007669"/>
    <property type="project" value="UniProtKB-KW"/>
</dbReference>
<dbReference type="PANTHER" id="PTHR24346:SF107">
    <property type="entry name" value="SERINE_THREONINE-PROTEIN KINASE CHK1"/>
    <property type="match status" value="1"/>
</dbReference>
<evidence type="ECO:0000256" key="1">
    <source>
        <dbReference type="ARBA" id="ARBA00010791"/>
    </source>
</evidence>
<dbReference type="AlphaFoldDB" id="A0AAN5D8H5"/>
<evidence type="ECO:0000256" key="5">
    <source>
        <dbReference type="ARBA" id="ARBA00022741"/>
    </source>
</evidence>
<dbReference type="PROSITE" id="PS00108">
    <property type="entry name" value="PROTEIN_KINASE_ST"/>
    <property type="match status" value="1"/>
</dbReference>
<evidence type="ECO:0000256" key="9">
    <source>
        <dbReference type="ARBA" id="ARBA00048679"/>
    </source>
</evidence>
<comment type="caution">
    <text evidence="13">The sequence shown here is derived from an EMBL/GenBank/DDBJ whole genome shotgun (WGS) entry which is preliminary data.</text>
</comment>
<evidence type="ECO:0000256" key="11">
    <source>
        <dbReference type="RuleBase" id="RU000304"/>
    </source>
</evidence>
<feature type="domain" description="Protein kinase" evidence="12">
    <location>
        <begin position="27"/>
        <end position="291"/>
    </location>
</feature>
<proteinExistence type="inferred from homology"/>
<dbReference type="PROSITE" id="PS00107">
    <property type="entry name" value="PROTEIN_KINASE_ATP"/>
    <property type="match status" value="1"/>
</dbReference>
<dbReference type="InterPro" id="IPR008271">
    <property type="entry name" value="Ser/Thr_kinase_AS"/>
</dbReference>
<dbReference type="InterPro" id="IPR017441">
    <property type="entry name" value="Protein_kinase_ATP_BS"/>
</dbReference>
<dbReference type="EMBL" id="BTRK01000006">
    <property type="protein sequence ID" value="GMR58448.1"/>
    <property type="molecule type" value="Genomic_DNA"/>
</dbReference>
<keyword evidence="6" id="KW-0418">Kinase</keyword>
<comment type="catalytic activity">
    <reaction evidence="8">
        <text>L-threonyl-[protein] + ATP = O-phospho-L-threonyl-[protein] + ADP + H(+)</text>
        <dbReference type="Rhea" id="RHEA:46608"/>
        <dbReference type="Rhea" id="RHEA-COMP:11060"/>
        <dbReference type="Rhea" id="RHEA-COMP:11605"/>
        <dbReference type="ChEBI" id="CHEBI:15378"/>
        <dbReference type="ChEBI" id="CHEBI:30013"/>
        <dbReference type="ChEBI" id="CHEBI:30616"/>
        <dbReference type="ChEBI" id="CHEBI:61977"/>
        <dbReference type="ChEBI" id="CHEBI:456216"/>
        <dbReference type="EC" id="2.7.11.1"/>
    </reaction>
</comment>
<evidence type="ECO:0000313" key="14">
    <source>
        <dbReference type="Proteomes" id="UP001328107"/>
    </source>
</evidence>
<dbReference type="Gene3D" id="3.30.310.80">
    <property type="entry name" value="Kinase associated domain 1, KA1"/>
    <property type="match status" value="1"/>
</dbReference>
<keyword evidence="7 10" id="KW-0067">ATP-binding</keyword>
<keyword evidence="5 10" id="KW-0547">Nucleotide-binding</keyword>
<keyword evidence="4" id="KW-0808">Transferase</keyword>
<protein>
    <recommendedName>
        <fullName evidence="2">non-specific serine/threonine protein kinase</fullName>
        <ecNumber evidence="2">2.7.11.1</ecNumber>
    </recommendedName>
</protein>
<evidence type="ECO:0000256" key="4">
    <source>
        <dbReference type="ARBA" id="ARBA00022679"/>
    </source>
</evidence>
<dbReference type="Proteomes" id="UP001328107">
    <property type="component" value="Unassembled WGS sequence"/>
</dbReference>
<dbReference type="EC" id="2.7.11.1" evidence="2"/>
<dbReference type="SMART" id="SM00220">
    <property type="entry name" value="S_TKc"/>
    <property type="match status" value="1"/>
</dbReference>